<keyword evidence="5" id="KW-1185">Reference proteome</keyword>
<evidence type="ECO:0000313" key="2">
    <source>
        <dbReference type="EMBL" id="NDL03683.1"/>
    </source>
</evidence>
<dbReference type="Proteomes" id="UP000466619">
    <property type="component" value="Unassembled WGS sequence"/>
</dbReference>
<dbReference type="EMBL" id="JAQMFO010000007">
    <property type="protein sequence ID" value="MDB6371802.1"/>
    <property type="molecule type" value="Genomic_DNA"/>
</dbReference>
<dbReference type="EMBL" id="NSCM01000029">
    <property type="protein sequence ID" value="RAX10388.1"/>
    <property type="molecule type" value="Genomic_DNA"/>
</dbReference>
<reference evidence="1" key="4">
    <citation type="submission" date="2023-01" db="EMBL/GenBank/DDBJ databases">
        <title>Genome sequencing of Photorhabdus bodei 09-20.</title>
        <authorList>
            <person name="Kalindamar S."/>
            <person name="Kumru S."/>
        </authorList>
    </citation>
    <scope>NUCLEOTIDE SEQUENCE</scope>
    <source>
        <strain evidence="1">09-20</strain>
    </source>
</reference>
<dbReference type="RefSeq" id="WP_011144706.1">
    <property type="nucleotide sequence ID" value="NZ_CAWNYH010000029.1"/>
</dbReference>
<evidence type="ECO:0000313" key="5">
    <source>
        <dbReference type="Proteomes" id="UP000466619"/>
    </source>
</evidence>
<protein>
    <submittedName>
        <fullName evidence="3">Uncharacterized protein</fullName>
    </submittedName>
</protein>
<evidence type="ECO:0000313" key="4">
    <source>
        <dbReference type="Proteomes" id="UP000250919"/>
    </source>
</evidence>
<evidence type="ECO:0000313" key="3">
    <source>
        <dbReference type="EMBL" id="RAX10388.1"/>
    </source>
</evidence>
<sequence length="63" mass="7610">MKFNLPLILSEKLNKSEVAIILQHEIAKAERDKVLHDKHEFDDVYLSQPIYRQMYYVTLYQEI</sequence>
<dbReference type="EMBL" id="WSFC01000019">
    <property type="protein sequence ID" value="NDL03683.1"/>
    <property type="molecule type" value="Genomic_DNA"/>
</dbReference>
<organism evidence="3 4">
    <name type="scientific">Photorhabdus bodei</name>
    <dbReference type="NCBI Taxonomy" id="2029681"/>
    <lineage>
        <taxon>Bacteria</taxon>
        <taxon>Pseudomonadati</taxon>
        <taxon>Pseudomonadota</taxon>
        <taxon>Gammaproteobacteria</taxon>
        <taxon>Enterobacterales</taxon>
        <taxon>Morganellaceae</taxon>
        <taxon>Photorhabdus</taxon>
    </lineage>
</organism>
<comment type="caution">
    <text evidence="3">The sequence shown here is derived from an EMBL/GenBank/DDBJ whole genome shotgun (WGS) entry which is preliminary data.</text>
</comment>
<reference evidence="3" key="1">
    <citation type="submission" date="2017-08" db="EMBL/GenBank/DDBJ databases">
        <authorList>
            <person name="de Groot N.N."/>
        </authorList>
    </citation>
    <scope>NUCLEOTIDE SEQUENCE</scope>
    <source>
        <strain evidence="3">LJ24-63</strain>
    </source>
</reference>
<reference evidence="3 4" key="2">
    <citation type="journal article" date="2018" name="Int. J. Syst. Evol. Microbiol.">
        <title>Whole-genome-based revisit of Photorhabdus phylogeny: proposal for the elevation of most Photorhabdus subspecies to the species level and description of one novel species Photorhabdus bodei sp. nov., and one novel subspecies Photorhabdus laumondii subsp. clarkei subsp. nov.</title>
        <authorList>
            <person name="Machado R.A.R."/>
            <person name="Wuthrich D."/>
            <person name="Kuhnert P."/>
            <person name="Arce C.C.M."/>
            <person name="Thonen L."/>
            <person name="Ruiz C."/>
            <person name="Zhang X."/>
            <person name="Robert C.A.M."/>
            <person name="Karimi J."/>
            <person name="Kamali S."/>
            <person name="Ma J."/>
            <person name="Bruggmann R."/>
            <person name="Erb M."/>
        </authorList>
    </citation>
    <scope>NUCLEOTIDE SEQUENCE [LARGE SCALE GENOMIC DNA]</scope>
    <source>
        <strain evidence="3 4">LJ24-63</strain>
    </source>
</reference>
<dbReference type="Proteomes" id="UP001212996">
    <property type="component" value="Unassembled WGS sequence"/>
</dbReference>
<dbReference type="GeneID" id="88808667"/>
<gene>
    <name evidence="3" type="ORF">CKY02_15150</name>
    <name evidence="2" type="ORF">GPY48_10720</name>
    <name evidence="1" type="ORF">PH362_07505</name>
</gene>
<dbReference type="Proteomes" id="UP000250919">
    <property type="component" value="Unassembled WGS sequence"/>
</dbReference>
<name>A0A329X516_9GAMM</name>
<proteinExistence type="predicted"/>
<dbReference type="AlphaFoldDB" id="A0A329X516"/>
<reference evidence="2 5" key="3">
    <citation type="submission" date="2019-12" db="EMBL/GenBank/DDBJ databases">
        <title>Engineering Photorhabdus to improve their lethality against agricultural pests.</title>
        <authorList>
            <person name="Machado R.A.R."/>
        </authorList>
    </citation>
    <scope>NUCLEOTIDE SEQUENCE [LARGE SCALE GENOMIC DNA]</scope>
    <source>
        <strain evidence="2 5">M-CN4</strain>
    </source>
</reference>
<evidence type="ECO:0000313" key="1">
    <source>
        <dbReference type="EMBL" id="MDB6371802.1"/>
    </source>
</evidence>
<accession>A0A329X516</accession>